<evidence type="ECO:0000256" key="6">
    <source>
        <dbReference type="SAM" id="Phobius"/>
    </source>
</evidence>
<organism evidence="8 10">
    <name type="scientific">Gordonia amicalis</name>
    <dbReference type="NCBI Taxonomy" id="89053"/>
    <lineage>
        <taxon>Bacteria</taxon>
        <taxon>Bacillati</taxon>
        <taxon>Actinomycetota</taxon>
        <taxon>Actinomycetes</taxon>
        <taxon>Mycobacteriales</taxon>
        <taxon>Gordoniaceae</taxon>
        <taxon>Gordonia</taxon>
    </lineage>
</organism>
<comment type="subcellular location">
    <subcellularLocation>
        <location evidence="1">Cell membrane</location>
        <topology evidence="1">Multi-pass membrane protein</topology>
    </subcellularLocation>
</comment>
<accession>A0AAE4U8D0</accession>
<dbReference type="GO" id="GO:0022857">
    <property type="term" value="F:transmembrane transporter activity"/>
    <property type="evidence" value="ECO:0007669"/>
    <property type="project" value="InterPro"/>
</dbReference>
<reference evidence="8 9" key="1">
    <citation type="submission" date="2023-10" db="EMBL/GenBank/DDBJ databases">
        <title>Development of a sustainable strategy for remediation of hydrocarbon-contaminated territories based on the waste exchange concept.</title>
        <authorList>
            <person name="Krivoruchko A."/>
        </authorList>
    </citation>
    <scope>NUCLEOTIDE SEQUENCE</scope>
    <source>
        <strain evidence="7 9">IEGM 1266</strain>
        <strain evidence="8">IEGM 1279</strain>
    </source>
</reference>
<evidence type="ECO:0000256" key="1">
    <source>
        <dbReference type="ARBA" id="ARBA00004651"/>
    </source>
</evidence>
<feature type="transmembrane region" description="Helical" evidence="6">
    <location>
        <begin position="350"/>
        <end position="370"/>
    </location>
</feature>
<evidence type="ECO:0000313" key="9">
    <source>
        <dbReference type="Proteomes" id="UP001185779"/>
    </source>
</evidence>
<dbReference type="PIRSF" id="PIRSF006060">
    <property type="entry name" value="AA_transporter"/>
    <property type="match status" value="1"/>
</dbReference>
<evidence type="ECO:0000256" key="4">
    <source>
        <dbReference type="ARBA" id="ARBA00022989"/>
    </source>
</evidence>
<dbReference type="GeneID" id="77171154"/>
<dbReference type="GO" id="GO:0005886">
    <property type="term" value="C:plasma membrane"/>
    <property type="evidence" value="ECO:0007669"/>
    <property type="project" value="UniProtKB-SubCell"/>
</dbReference>
<feature type="transmembrane region" description="Helical" evidence="6">
    <location>
        <begin position="173"/>
        <end position="192"/>
    </location>
</feature>
<evidence type="ECO:0000256" key="2">
    <source>
        <dbReference type="ARBA" id="ARBA00022475"/>
    </source>
</evidence>
<sequence>MTIEQIKVPQAAAATAPAAPQRLRGDMGVGELVMSVLAFSAPLTTVAGFIPVLLLFSGSSAPAIYLAVTALLLVFSVGFVAMGRTVPNPGGFYAFITAGLGRSAGLGSALLATAGYMAIGFFAPSMFAITAKGFLEPLGFPEIPWYVYGLGIIAVTTALAYRRIDLSAKVLTLVMGLEVIAVVVFDVASFVNGGPADGGGAGFTLPAISDNALGLAVLFVLGNFLGFEATVIYREEAKDAEKTIPRAMFIAVAGIGVFYALAAWAYLAFLGDDKAQAAAEADTAGLFNSAMLTLTGRVVSDIITVLLITSILASMLSIQNASARYLFSLGTDGVLPEKLGRVHPSHRSPFMAASFVGAVWTVLLVAFAVIGTSPDSLYAKAAGAGNLAIILVMFLASLAVVAYFYKRRAVTTLSKWKTVVAPVVASVGLGIVAYLAVANYSDLLGDTGTVTTVFLAITFGIPIVGFLYARVLRGQKPDVYQRIGRQEF</sequence>
<evidence type="ECO:0000313" key="7">
    <source>
        <dbReference type="EMBL" id="MDV6308931.1"/>
    </source>
</evidence>
<feature type="transmembrane region" description="Helical" evidence="6">
    <location>
        <begin position="63"/>
        <end position="83"/>
    </location>
</feature>
<feature type="transmembrane region" description="Helical" evidence="6">
    <location>
        <begin position="245"/>
        <end position="267"/>
    </location>
</feature>
<feature type="transmembrane region" description="Helical" evidence="6">
    <location>
        <begin position="32"/>
        <end position="57"/>
    </location>
</feature>
<dbReference type="InterPro" id="IPR050367">
    <property type="entry name" value="APC_superfamily"/>
</dbReference>
<dbReference type="EMBL" id="JAWLKH010000008">
    <property type="protein sequence ID" value="MDV6312256.1"/>
    <property type="molecule type" value="Genomic_DNA"/>
</dbReference>
<dbReference type="Gene3D" id="1.20.1740.10">
    <property type="entry name" value="Amino acid/polyamine transporter I"/>
    <property type="match status" value="1"/>
</dbReference>
<dbReference type="Proteomes" id="UP001185779">
    <property type="component" value="Unassembled WGS sequence"/>
</dbReference>
<dbReference type="AlphaFoldDB" id="A0AAE4U8D0"/>
<name>A0AAE4U8D0_9ACTN</name>
<dbReference type="InterPro" id="IPR002293">
    <property type="entry name" value="AA/rel_permease1"/>
</dbReference>
<evidence type="ECO:0000256" key="5">
    <source>
        <dbReference type="ARBA" id="ARBA00023136"/>
    </source>
</evidence>
<evidence type="ECO:0000313" key="8">
    <source>
        <dbReference type="EMBL" id="MDV6312256.1"/>
    </source>
</evidence>
<evidence type="ECO:0000256" key="3">
    <source>
        <dbReference type="ARBA" id="ARBA00022692"/>
    </source>
</evidence>
<dbReference type="PANTHER" id="PTHR42770">
    <property type="entry name" value="AMINO ACID TRANSPORTER-RELATED"/>
    <property type="match status" value="1"/>
</dbReference>
<keyword evidence="3 6" id="KW-0812">Transmembrane</keyword>
<dbReference type="Proteomes" id="UP001185922">
    <property type="component" value="Unassembled WGS sequence"/>
</dbReference>
<dbReference type="RefSeq" id="WP_198362490.1">
    <property type="nucleotide sequence ID" value="NZ_CP091855.1"/>
</dbReference>
<feature type="transmembrane region" description="Helical" evidence="6">
    <location>
        <begin position="298"/>
        <end position="318"/>
    </location>
</feature>
<feature type="transmembrane region" description="Helical" evidence="6">
    <location>
        <begin position="143"/>
        <end position="161"/>
    </location>
</feature>
<keyword evidence="9" id="KW-1185">Reference proteome</keyword>
<proteinExistence type="predicted"/>
<feature type="transmembrane region" description="Helical" evidence="6">
    <location>
        <begin position="382"/>
        <end position="404"/>
    </location>
</feature>
<keyword evidence="2" id="KW-1003">Cell membrane</keyword>
<feature type="transmembrane region" description="Helical" evidence="6">
    <location>
        <begin position="416"/>
        <end position="437"/>
    </location>
</feature>
<feature type="transmembrane region" description="Helical" evidence="6">
    <location>
        <begin position="212"/>
        <end position="233"/>
    </location>
</feature>
<feature type="transmembrane region" description="Helical" evidence="6">
    <location>
        <begin position="104"/>
        <end position="123"/>
    </location>
</feature>
<feature type="transmembrane region" description="Helical" evidence="6">
    <location>
        <begin position="449"/>
        <end position="469"/>
    </location>
</feature>
<evidence type="ECO:0000313" key="10">
    <source>
        <dbReference type="Proteomes" id="UP001185922"/>
    </source>
</evidence>
<protein>
    <submittedName>
        <fullName evidence="8">APC family permease</fullName>
    </submittedName>
</protein>
<dbReference type="PANTHER" id="PTHR42770:SF16">
    <property type="entry name" value="AMINO ACID PERMEASE"/>
    <property type="match status" value="1"/>
</dbReference>
<gene>
    <name evidence="7" type="ORF">R3P94_16740</name>
    <name evidence="8" type="ORF">R3Q15_10235</name>
</gene>
<keyword evidence="5 6" id="KW-0472">Membrane</keyword>
<dbReference type="Pfam" id="PF13520">
    <property type="entry name" value="AA_permease_2"/>
    <property type="match status" value="1"/>
</dbReference>
<keyword evidence="4 6" id="KW-1133">Transmembrane helix</keyword>
<comment type="caution">
    <text evidence="8">The sequence shown here is derived from an EMBL/GenBank/DDBJ whole genome shotgun (WGS) entry which is preliminary data.</text>
</comment>
<dbReference type="EMBL" id="JAWLKI010000020">
    <property type="protein sequence ID" value="MDV6308931.1"/>
    <property type="molecule type" value="Genomic_DNA"/>
</dbReference>